<dbReference type="AlphaFoldDB" id="A0A176XCR4"/>
<feature type="transmembrane region" description="Helical" evidence="1">
    <location>
        <begin position="147"/>
        <end position="164"/>
    </location>
</feature>
<feature type="transmembrane region" description="Helical" evidence="1">
    <location>
        <begin position="170"/>
        <end position="192"/>
    </location>
</feature>
<evidence type="ECO:0000313" key="3">
    <source>
        <dbReference type="EMBL" id="OAE45680.1"/>
    </source>
</evidence>
<protein>
    <recommendedName>
        <fullName evidence="2">Phosphatidic acid phosphatase type 2/haloperoxidase domain-containing protein</fullName>
    </recommendedName>
</protein>
<dbReference type="Pfam" id="PF01569">
    <property type="entry name" value="PAP2"/>
    <property type="match status" value="1"/>
</dbReference>
<evidence type="ECO:0000313" key="4">
    <source>
        <dbReference type="Proteomes" id="UP000077098"/>
    </source>
</evidence>
<dbReference type="InterPro" id="IPR036938">
    <property type="entry name" value="PAP2/HPO_sf"/>
</dbReference>
<dbReference type="Gene3D" id="1.20.144.10">
    <property type="entry name" value="Phosphatidic acid phosphatase type 2/haloperoxidase"/>
    <property type="match status" value="1"/>
</dbReference>
<dbReference type="EMBL" id="LXPS01000013">
    <property type="protein sequence ID" value="OAE45680.1"/>
    <property type="molecule type" value="Genomic_DNA"/>
</dbReference>
<dbReference type="Proteomes" id="UP000077098">
    <property type="component" value="Unassembled WGS sequence"/>
</dbReference>
<sequence length="214" mass="23624">MFTVFPTIDLTVSSWFAKDGNFILGDNVLLRGFRDYSRLLTKVIMWSMVLLTALCIACPRPLEPCAAHKPLFVLTSFFAGPVAVVEALRFAIGRARPRHLVDFGGSADFTPVWEFAAACSHNCSFPSGEAAGAAAALSLLVFVSPKYRALTASMVTPVLIFVAMNRVALGAHFLSDVVLAWLITLFIMLLIWRWTQRRSQDIDDRLSGLLRSRA</sequence>
<keyword evidence="1" id="KW-1133">Transmembrane helix</keyword>
<organism evidence="3 4">
    <name type="scientific">Agrobacterium tumefaciens</name>
    <dbReference type="NCBI Taxonomy" id="358"/>
    <lineage>
        <taxon>Bacteria</taxon>
        <taxon>Pseudomonadati</taxon>
        <taxon>Pseudomonadota</taxon>
        <taxon>Alphaproteobacteria</taxon>
        <taxon>Hyphomicrobiales</taxon>
        <taxon>Rhizobiaceae</taxon>
        <taxon>Rhizobium/Agrobacterium group</taxon>
        <taxon>Agrobacterium</taxon>
        <taxon>Agrobacterium tumefaciens complex</taxon>
    </lineage>
</organism>
<dbReference type="InterPro" id="IPR000326">
    <property type="entry name" value="PAP2/HPO"/>
</dbReference>
<keyword evidence="1" id="KW-0812">Transmembrane</keyword>
<reference evidence="3 4" key="1">
    <citation type="submission" date="2016-05" db="EMBL/GenBank/DDBJ databases">
        <authorList>
            <person name="Lavstsen T."/>
            <person name="Jespersen J.S."/>
        </authorList>
    </citation>
    <scope>NUCLEOTIDE SEQUENCE [LARGE SCALE GENOMIC DNA]</scope>
    <source>
        <strain evidence="3 4">KCJ1736</strain>
    </source>
</reference>
<evidence type="ECO:0000256" key="1">
    <source>
        <dbReference type="SAM" id="Phobius"/>
    </source>
</evidence>
<feature type="transmembrane region" description="Helical" evidence="1">
    <location>
        <begin position="71"/>
        <end position="92"/>
    </location>
</feature>
<accession>A0A176XCR4</accession>
<feature type="transmembrane region" description="Helical" evidence="1">
    <location>
        <begin position="39"/>
        <end position="59"/>
    </location>
</feature>
<dbReference type="SMART" id="SM00014">
    <property type="entry name" value="acidPPc"/>
    <property type="match status" value="1"/>
</dbReference>
<gene>
    <name evidence="3" type="ORF">A7J57_16720</name>
</gene>
<name>A0A176XCR4_AGRTU</name>
<comment type="caution">
    <text evidence="3">The sequence shown here is derived from an EMBL/GenBank/DDBJ whole genome shotgun (WGS) entry which is preliminary data.</text>
</comment>
<proteinExistence type="predicted"/>
<evidence type="ECO:0000259" key="2">
    <source>
        <dbReference type="SMART" id="SM00014"/>
    </source>
</evidence>
<dbReference type="SUPFAM" id="SSF48317">
    <property type="entry name" value="Acid phosphatase/Vanadium-dependent haloperoxidase"/>
    <property type="match status" value="1"/>
</dbReference>
<feature type="domain" description="Phosphatidic acid phosphatase type 2/haloperoxidase" evidence="2">
    <location>
        <begin position="69"/>
        <end position="192"/>
    </location>
</feature>
<keyword evidence="1" id="KW-0472">Membrane</keyword>